<comment type="caution">
    <text evidence="2">The sequence shown here is derived from an EMBL/GenBank/DDBJ whole genome shotgun (WGS) entry which is preliminary data.</text>
</comment>
<reference evidence="2 3" key="1">
    <citation type="submission" date="2021-06" db="EMBL/GenBank/DDBJ databases">
        <authorList>
            <person name="Palmer J.M."/>
        </authorList>
    </citation>
    <scope>NUCLEOTIDE SEQUENCE [LARGE SCALE GENOMIC DNA]</scope>
    <source>
        <strain evidence="2 3">AS_MEX2019</strain>
        <tissue evidence="2">Muscle</tissue>
    </source>
</reference>
<sequence length="533" mass="61242">MAKREERRQRRMKEALERQKQLDPTAVDAGDGVGSEKNSTEEERPSWRSRRYRDTIEDEEKTESSSSRREEKEREEDREEEEEPAPEREEEEEEEQKVIEAIPRRSNLREQVNEREESQEDQMKHNGGLHGEAAPKQHKTPERTLSRGSVRSPEVTAGDEQDDDARLEAERKLEELKRRRDDAESEEFERMRQKQQEAEVELEELKRKREERRKVLEEEERQRKQEEAERKAREEEEKRKMKEEIERRRAEAAEKRQKVDDIVDGEGKPFKCVGSRGSSLKIGERAEFLNKSAQKSSVKASHSPVVSKIDNRLEQYTSAAQREAKESKSPRSTVLDLPVVTDVRNIKSMWEKGNVFASPGSGGSPFKEAAVIKTGVAGRINDWLNKTPESGKTSGGRPTDLKPVDVTNKRSLWENKGATPTKLVDLGIQSGISLERWQEGERPNQSRTVWDTNVLKGSLKLGTTAIQDSTFEHCFSNNQIRTRSRRGMTPRPETLSSHCTETPAAFLPSVVHLHNGLSFENKNNAVKFGHYIP</sequence>
<dbReference type="InterPro" id="IPR006017">
    <property type="entry name" value="Caldesmon"/>
</dbReference>
<organism evidence="2 3">
    <name type="scientific">Ameca splendens</name>
    <dbReference type="NCBI Taxonomy" id="208324"/>
    <lineage>
        <taxon>Eukaryota</taxon>
        <taxon>Metazoa</taxon>
        <taxon>Chordata</taxon>
        <taxon>Craniata</taxon>
        <taxon>Vertebrata</taxon>
        <taxon>Euteleostomi</taxon>
        <taxon>Actinopterygii</taxon>
        <taxon>Neopterygii</taxon>
        <taxon>Teleostei</taxon>
        <taxon>Neoteleostei</taxon>
        <taxon>Acanthomorphata</taxon>
        <taxon>Ovalentaria</taxon>
        <taxon>Atherinomorphae</taxon>
        <taxon>Cyprinodontiformes</taxon>
        <taxon>Goodeidae</taxon>
        <taxon>Ameca</taxon>
    </lineage>
</organism>
<feature type="region of interest" description="Disordered" evidence="1">
    <location>
        <begin position="1"/>
        <end position="277"/>
    </location>
</feature>
<evidence type="ECO:0008006" key="4">
    <source>
        <dbReference type="Google" id="ProtNLM"/>
    </source>
</evidence>
<proteinExistence type="predicted"/>
<gene>
    <name evidence="2" type="ORF">AMECASPLE_006430</name>
</gene>
<evidence type="ECO:0000313" key="2">
    <source>
        <dbReference type="EMBL" id="MEQ2310198.1"/>
    </source>
</evidence>
<dbReference type="EMBL" id="JAHRIP010075545">
    <property type="protein sequence ID" value="MEQ2310198.1"/>
    <property type="molecule type" value="Genomic_DNA"/>
</dbReference>
<keyword evidence="3" id="KW-1185">Reference proteome</keyword>
<dbReference type="PANTHER" id="PTHR18949">
    <property type="entry name" value="CALDESMON"/>
    <property type="match status" value="1"/>
</dbReference>
<evidence type="ECO:0000313" key="3">
    <source>
        <dbReference type="Proteomes" id="UP001469553"/>
    </source>
</evidence>
<feature type="compositionally biased region" description="Basic and acidic residues" evidence="1">
    <location>
        <begin position="133"/>
        <end position="145"/>
    </location>
</feature>
<feature type="compositionally biased region" description="Acidic residues" evidence="1">
    <location>
        <begin position="73"/>
        <end position="95"/>
    </location>
</feature>
<evidence type="ECO:0000256" key="1">
    <source>
        <dbReference type="SAM" id="MobiDB-lite"/>
    </source>
</evidence>
<dbReference type="PANTHER" id="PTHR18949:SF0">
    <property type="entry name" value="CALDESMON"/>
    <property type="match status" value="1"/>
</dbReference>
<protein>
    <recommendedName>
        <fullName evidence="4">Caldesmon</fullName>
    </recommendedName>
</protein>
<feature type="region of interest" description="Disordered" evidence="1">
    <location>
        <begin position="382"/>
        <end position="404"/>
    </location>
</feature>
<dbReference type="Pfam" id="PF02029">
    <property type="entry name" value="Caldesmon"/>
    <property type="match status" value="1"/>
</dbReference>
<feature type="compositionally biased region" description="Basic and acidic residues" evidence="1">
    <location>
        <begin position="164"/>
        <end position="269"/>
    </location>
</feature>
<dbReference type="InterPro" id="IPR006018">
    <property type="entry name" value="Caldesmon_LSP"/>
</dbReference>
<accession>A0ABV0ZVC0</accession>
<dbReference type="PRINTS" id="PR01076">
    <property type="entry name" value="CALDESMON"/>
</dbReference>
<name>A0ABV0ZVC0_9TELE</name>
<feature type="compositionally biased region" description="Basic and acidic residues" evidence="1">
    <location>
        <begin position="107"/>
        <end position="124"/>
    </location>
</feature>
<feature type="compositionally biased region" description="Basic and acidic residues" evidence="1">
    <location>
        <begin position="62"/>
        <end position="72"/>
    </location>
</feature>
<feature type="compositionally biased region" description="Basic and acidic residues" evidence="1">
    <location>
        <begin position="1"/>
        <end position="21"/>
    </location>
</feature>
<dbReference type="Proteomes" id="UP001469553">
    <property type="component" value="Unassembled WGS sequence"/>
</dbReference>